<comment type="caution">
    <text evidence="8">The sequence shown here is derived from an EMBL/GenBank/DDBJ whole genome shotgun (WGS) entry which is preliminary data.</text>
</comment>
<keyword evidence="9" id="KW-1185">Reference proteome</keyword>
<reference evidence="8" key="1">
    <citation type="submission" date="2022-05" db="EMBL/GenBank/DDBJ databases">
        <title>Expanded diversity of anoxic marine methylotrophy in a Black Sea sulfate reducing microorganism.</title>
        <authorList>
            <person name="Fischer P.Q."/>
            <person name="Stams A.J.M."/>
            <person name="Villanueva L."/>
            <person name="Sousa D.Z."/>
        </authorList>
    </citation>
    <scope>NUCLEOTIDE SEQUENCE</scope>
    <source>
        <strain evidence="8">P130</strain>
    </source>
</reference>
<dbReference type="InterPro" id="IPR034457">
    <property type="entry name" value="Organic_radical-activating"/>
</dbReference>
<dbReference type="CDD" id="cd01335">
    <property type="entry name" value="Radical_SAM"/>
    <property type="match status" value="1"/>
</dbReference>
<dbReference type="PANTHER" id="PTHR30352">
    <property type="entry name" value="PYRUVATE FORMATE-LYASE-ACTIVATING ENZYME"/>
    <property type="match status" value="1"/>
</dbReference>
<dbReference type="Proteomes" id="UP001176021">
    <property type="component" value="Unassembled WGS sequence"/>
</dbReference>
<dbReference type="EMBL" id="JAMJEV010000016">
    <property type="protein sequence ID" value="MDO0824672.1"/>
    <property type="molecule type" value="Genomic_DNA"/>
</dbReference>
<dbReference type="SUPFAM" id="SSF102114">
    <property type="entry name" value="Radical SAM enzymes"/>
    <property type="match status" value="1"/>
</dbReference>
<keyword evidence="4" id="KW-0479">Metal-binding</keyword>
<sequence length="344" mass="38981">MNNETNIINQNKVSNTEKQHETIKEHTESYNASCLLCPQRCQLRHGQSGRCHVRENREGEVVSKTYGEVAAWNMDPIEKKPLYHFYPGSWIFSVGGFGCNLSCSFCQNHEISQQHKVGRKVTPPELVELSLQEKESLGLCFTYSEPSVWFEMIRDTAPLVRAQGGKVVLVSNGTISPRYLEELIPWLDAVNIDIKAFSEDFYHHYCGSKLAWVLDNVERLAGRVHLEITTLVIQGANDSPQELTELARWLRQLNVPLAWHLSAYHPAYRLAVPPTDRKTLERAWDIAKEHLPYVYLGNIRGGSTTFCPQCGEAVIQREPVLLNRLNQGCCPRCGEGIFGVGMKN</sequence>
<dbReference type="PROSITE" id="PS51918">
    <property type="entry name" value="RADICAL_SAM"/>
    <property type="match status" value="1"/>
</dbReference>
<evidence type="ECO:0000256" key="6">
    <source>
        <dbReference type="ARBA" id="ARBA00023014"/>
    </source>
</evidence>
<gene>
    <name evidence="8" type="primary">amrS</name>
    <name evidence="8" type="ORF">M8H41_17700</name>
</gene>
<evidence type="ECO:0000256" key="3">
    <source>
        <dbReference type="ARBA" id="ARBA00022691"/>
    </source>
</evidence>
<comment type="cofactor">
    <cofactor evidence="1">
        <name>[4Fe-4S] cluster</name>
        <dbReference type="ChEBI" id="CHEBI:49883"/>
    </cofactor>
</comment>
<evidence type="ECO:0000313" key="8">
    <source>
        <dbReference type="EMBL" id="MDO0824672.1"/>
    </source>
</evidence>
<keyword evidence="6" id="KW-0411">Iron-sulfur</keyword>
<dbReference type="SFLD" id="SFLDG01101">
    <property type="entry name" value="Uncharacterised_Radical_SAM_Su"/>
    <property type="match status" value="1"/>
</dbReference>
<dbReference type="InterPro" id="IPR006638">
    <property type="entry name" value="Elp3/MiaA/NifB-like_rSAM"/>
</dbReference>
<evidence type="ECO:0000256" key="4">
    <source>
        <dbReference type="ARBA" id="ARBA00022723"/>
    </source>
</evidence>
<evidence type="ECO:0000313" key="9">
    <source>
        <dbReference type="Proteomes" id="UP001176021"/>
    </source>
</evidence>
<evidence type="ECO:0000256" key="5">
    <source>
        <dbReference type="ARBA" id="ARBA00023004"/>
    </source>
</evidence>
<organism evidence="8 9">
    <name type="scientific">Desulfosporosinus nitroreducens</name>
    <dbReference type="NCBI Taxonomy" id="2018668"/>
    <lineage>
        <taxon>Bacteria</taxon>
        <taxon>Bacillati</taxon>
        <taxon>Bacillota</taxon>
        <taxon>Clostridia</taxon>
        <taxon>Eubacteriales</taxon>
        <taxon>Desulfitobacteriaceae</taxon>
        <taxon>Desulfosporosinus</taxon>
    </lineage>
</organism>
<proteinExistence type="predicted"/>
<name>A0ABT8QUY5_9FIRM</name>
<dbReference type="InterPro" id="IPR058240">
    <property type="entry name" value="rSAM_sf"/>
</dbReference>
<dbReference type="SMART" id="SM00729">
    <property type="entry name" value="Elp3"/>
    <property type="match status" value="1"/>
</dbReference>
<evidence type="ECO:0000256" key="1">
    <source>
        <dbReference type="ARBA" id="ARBA00001966"/>
    </source>
</evidence>
<dbReference type="RefSeq" id="WP_302049522.1">
    <property type="nucleotide sequence ID" value="NZ_JAMJEV010000016.1"/>
</dbReference>
<dbReference type="SFLD" id="SFLDS00029">
    <property type="entry name" value="Radical_SAM"/>
    <property type="match status" value="1"/>
</dbReference>
<dbReference type="InterPro" id="IPR007197">
    <property type="entry name" value="rSAM"/>
</dbReference>
<dbReference type="InterPro" id="IPR016431">
    <property type="entry name" value="Pyrv-formate_lyase-activ_prd"/>
</dbReference>
<dbReference type="InterPro" id="IPR027596">
    <property type="entry name" value="AmmeMemoSam_rS"/>
</dbReference>
<dbReference type="Gene3D" id="3.20.20.70">
    <property type="entry name" value="Aldolase class I"/>
    <property type="match status" value="1"/>
</dbReference>
<protein>
    <submittedName>
        <fullName evidence="8">AmmeMemoRadiSam system radical SAM enzyme</fullName>
    </submittedName>
</protein>
<dbReference type="NCBIfam" id="TIGR04337">
    <property type="entry name" value="AmmeMemoSam_rS"/>
    <property type="match status" value="1"/>
</dbReference>
<dbReference type="PIRSF" id="PIRSF004869">
    <property type="entry name" value="PflX_prd"/>
    <property type="match status" value="1"/>
</dbReference>
<feature type="domain" description="Radical SAM core" evidence="7">
    <location>
        <begin position="84"/>
        <end position="300"/>
    </location>
</feature>
<keyword evidence="2" id="KW-0004">4Fe-4S</keyword>
<dbReference type="Pfam" id="PF04055">
    <property type="entry name" value="Radical_SAM"/>
    <property type="match status" value="1"/>
</dbReference>
<keyword evidence="3" id="KW-0949">S-adenosyl-L-methionine</keyword>
<dbReference type="PANTHER" id="PTHR30352:SF5">
    <property type="entry name" value="PYRUVATE FORMATE-LYASE 1-ACTIVATING ENZYME"/>
    <property type="match status" value="1"/>
</dbReference>
<keyword evidence="5" id="KW-0408">Iron</keyword>
<dbReference type="InterPro" id="IPR013785">
    <property type="entry name" value="Aldolase_TIM"/>
</dbReference>
<evidence type="ECO:0000256" key="2">
    <source>
        <dbReference type="ARBA" id="ARBA00022485"/>
    </source>
</evidence>
<evidence type="ECO:0000259" key="7">
    <source>
        <dbReference type="PROSITE" id="PS51918"/>
    </source>
</evidence>
<accession>A0ABT8QUY5</accession>